<organism evidence="4 5">
    <name type="scientific">Williamwhitmania taraxaci</name>
    <dbReference type="NCBI Taxonomy" id="1640674"/>
    <lineage>
        <taxon>Bacteria</taxon>
        <taxon>Pseudomonadati</taxon>
        <taxon>Bacteroidota</taxon>
        <taxon>Bacteroidia</taxon>
        <taxon>Bacteroidales</taxon>
        <taxon>Williamwhitmaniaceae</taxon>
        <taxon>Williamwhitmania</taxon>
    </lineage>
</organism>
<keyword evidence="2" id="KW-0732">Signal</keyword>
<gene>
    <name evidence="4" type="ORF">SAMN05216323_100480</name>
</gene>
<evidence type="ECO:0000313" key="5">
    <source>
        <dbReference type="Proteomes" id="UP000199452"/>
    </source>
</evidence>
<feature type="chain" id="PRO_5011500419" evidence="2">
    <location>
        <begin position="23"/>
        <end position="540"/>
    </location>
</feature>
<proteinExistence type="predicted"/>
<feature type="transmembrane region" description="Helical" evidence="1">
    <location>
        <begin position="235"/>
        <end position="253"/>
    </location>
</feature>
<keyword evidence="1" id="KW-1133">Transmembrane helix</keyword>
<evidence type="ECO:0000259" key="3">
    <source>
        <dbReference type="Pfam" id="PF07695"/>
    </source>
</evidence>
<evidence type="ECO:0000256" key="2">
    <source>
        <dbReference type="SAM" id="SignalP"/>
    </source>
</evidence>
<feature type="transmembrane region" description="Helical" evidence="1">
    <location>
        <begin position="300"/>
        <end position="321"/>
    </location>
</feature>
<keyword evidence="1" id="KW-0472">Membrane</keyword>
<evidence type="ECO:0000313" key="4">
    <source>
        <dbReference type="EMBL" id="SDB86081.1"/>
    </source>
</evidence>
<dbReference type="InterPro" id="IPR016032">
    <property type="entry name" value="Sig_transdc_resp-reg_C-effctor"/>
</dbReference>
<feature type="domain" description="7TM-DISM receptor extracellular" evidence="3">
    <location>
        <begin position="174"/>
        <end position="376"/>
    </location>
</feature>
<feature type="transmembrane region" description="Helical" evidence="1">
    <location>
        <begin position="358"/>
        <end position="376"/>
    </location>
</feature>
<feature type="transmembrane region" description="Helical" evidence="1">
    <location>
        <begin position="179"/>
        <end position="198"/>
    </location>
</feature>
<keyword evidence="5" id="KW-1185">Reference proteome</keyword>
<dbReference type="EMBL" id="FMYP01000004">
    <property type="protein sequence ID" value="SDB86081.1"/>
    <property type="molecule type" value="Genomic_DNA"/>
</dbReference>
<reference evidence="4 5" key="1">
    <citation type="submission" date="2016-09" db="EMBL/GenBank/DDBJ databases">
        <authorList>
            <person name="Capua I."/>
            <person name="De Benedictis P."/>
            <person name="Joannis T."/>
            <person name="Lombin L.H."/>
            <person name="Cattoli G."/>
        </authorList>
    </citation>
    <scope>NUCLEOTIDE SEQUENCE [LARGE SCALE GENOMIC DNA]</scope>
    <source>
        <strain evidence="4 5">A7P-90m</strain>
    </source>
</reference>
<name>A0A1G6GVW5_9BACT</name>
<dbReference type="SUPFAM" id="SSF46894">
    <property type="entry name" value="C-terminal effector domain of the bipartite response regulators"/>
    <property type="match status" value="1"/>
</dbReference>
<dbReference type="Pfam" id="PF07695">
    <property type="entry name" value="7TMR-DISM_7TM"/>
    <property type="match status" value="1"/>
</dbReference>
<dbReference type="InterPro" id="IPR011623">
    <property type="entry name" value="7TMR_DISM_rcpt_extracell_dom1"/>
</dbReference>
<accession>A0A1G6GVW5</accession>
<dbReference type="GO" id="GO:0006355">
    <property type="term" value="P:regulation of DNA-templated transcription"/>
    <property type="evidence" value="ECO:0007669"/>
    <property type="project" value="InterPro"/>
</dbReference>
<sequence length="540" mass="63224">MKFNLAIAVLILTNFLSVTCLAAPQAQSNNYQISLFHDVSDTMDTGTIKAILDADNNQFILCDSNINESISAIGTYWLYVLPKKDFSENEYVLTFHKNLSLIQIYLYPTDSLVGCGGLFVEGCKKKLFGSNLLLPYNRKGYLVKVQNRTMATLLVQNLELIPSSEFVGQQRKFDLFQGFFQGSFWLMLLYNLLLFFIVKKRIYLYYILYVFMNSLFLLFAFNYSEMLLFSFNYRLNLGLYSFQLIGLFFYIMFLRHVFLNHCTTYTTQIDRKYFLPYSITVLFLNLLVASTLFYRVDIFITVSKLFNIMNGFVAFAGYLYFRKGSNWFVHIIMVGSVMMILGGFCSLFKDFFYIKYDYVFYEVGLLLEFIFFTYALNRQYVQAMEELICAKLVKCQLEIELAHKNEQVAYQSIQLSAKDETIAAIKAKIEEYKQIHSIDKEYLSVGVETKGYMNAIEWKEFEFRFNESHPDFYKALITQYPDLTQNEIQLCAFLKLNLNTKEIAMITQKSARSIEVMRSRIRQKMNLAREDNFSFVLTQL</sequence>
<dbReference type="OrthoDB" id="1090267at2"/>
<evidence type="ECO:0000256" key="1">
    <source>
        <dbReference type="SAM" id="Phobius"/>
    </source>
</evidence>
<dbReference type="STRING" id="1640674.SAMN05216323_100480"/>
<protein>
    <submittedName>
        <fullName evidence="4">7TM diverse intracellular signalling</fullName>
    </submittedName>
</protein>
<keyword evidence="1" id="KW-0812">Transmembrane</keyword>
<feature type="transmembrane region" description="Helical" evidence="1">
    <location>
        <begin position="328"/>
        <end position="352"/>
    </location>
</feature>
<dbReference type="Proteomes" id="UP000199452">
    <property type="component" value="Unassembled WGS sequence"/>
</dbReference>
<dbReference type="GO" id="GO:0003677">
    <property type="term" value="F:DNA binding"/>
    <property type="evidence" value="ECO:0007669"/>
    <property type="project" value="InterPro"/>
</dbReference>
<dbReference type="AlphaFoldDB" id="A0A1G6GVW5"/>
<feature type="transmembrane region" description="Helical" evidence="1">
    <location>
        <begin position="274"/>
        <end position="294"/>
    </location>
</feature>
<feature type="signal peptide" evidence="2">
    <location>
        <begin position="1"/>
        <end position="22"/>
    </location>
</feature>
<feature type="transmembrane region" description="Helical" evidence="1">
    <location>
        <begin position="203"/>
        <end position="223"/>
    </location>
</feature>